<gene>
    <name evidence="1" type="ORF">FHK87_24175</name>
</gene>
<dbReference type="AlphaFoldDB" id="A0A504J3N8"/>
<sequence length="61" mass="6873">MTSFKKLKTAKYRILKRNEASYINGGAISCSVIRDECISKCGDDQSYCFLFCMDDAGCPLY</sequence>
<dbReference type="RefSeq" id="WP_140597461.1">
    <property type="nucleotide sequence ID" value="NZ_VFWZ01000010.1"/>
</dbReference>
<evidence type="ECO:0000313" key="2">
    <source>
        <dbReference type="Proteomes" id="UP000315540"/>
    </source>
</evidence>
<evidence type="ECO:0000313" key="1">
    <source>
        <dbReference type="EMBL" id="TPN81699.1"/>
    </source>
</evidence>
<organism evidence="1 2">
    <name type="scientific">Aquimarina algicola</name>
    <dbReference type="NCBI Taxonomy" id="2589995"/>
    <lineage>
        <taxon>Bacteria</taxon>
        <taxon>Pseudomonadati</taxon>
        <taxon>Bacteroidota</taxon>
        <taxon>Flavobacteriia</taxon>
        <taxon>Flavobacteriales</taxon>
        <taxon>Flavobacteriaceae</taxon>
        <taxon>Aquimarina</taxon>
    </lineage>
</organism>
<accession>A0A504J3N8</accession>
<reference evidence="1 2" key="1">
    <citation type="submission" date="2019-06" db="EMBL/GenBank/DDBJ databases">
        <authorList>
            <person name="Meng X."/>
        </authorList>
    </citation>
    <scope>NUCLEOTIDE SEQUENCE [LARGE SCALE GENOMIC DNA]</scope>
    <source>
        <strain evidence="1 2">M625</strain>
    </source>
</reference>
<dbReference type="PROSITE" id="PS51257">
    <property type="entry name" value="PROKAR_LIPOPROTEIN"/>
    <property type="match status" value="1"/>
</dbReference>
<dbReference type="Proteomes" id="UP000315540">
    <property type="component" value="Unassembled WGS sequence"/>
</dbReference>
<proteinExistence type="predicted"/>
<dbReference type="EMBL" id="VFWZ01000010">
    <property type="protein sequence ID" value="TPN81699.1"/>
    <property type="molecule type" value="Genomic_DNA"/>
</dbReference>
<protein>
    <recommendedName>
        <fullName evidence="3">Bacteriocin</fullName>
    </recommendedName>
</protein>
<keyword evidence="2" id="KW-1185">Reference proteome</keyword>
<comment type="caution">
    <text evidence="1">The sequence shown here is derived from an EMBL/GenBank/DDBJ whole genome shotgun (WGS) entry which is preliminary data.</text>
</comment>
<name>A0A504J3N8_9FLAO</name>
<evidence type="ECO:0008006" key="3">
    <source>
        <dbReference type="Google" id="ProtNLM"/>
    </source>
</evidence>